<dbReference type="Proteomes" id="UP000515465">
    <property type="component" value="Chromosome"/>
</dbReference>
<dbReference type="SUPFAM" id="SSF53335">
    <property type="entry name" value="S-adenosyl-L-methionine-dependent methyltransferases"/>
    <property type="match status" value="1"/>
</dbReference>
<reference evidence="1" key="1">
    <citation type="journal article" date="2020" name="Mol. Plant Microbe Interact.">
        <title>Complete genome sequences of four natural Pseudomonas isolates that catabolize a wide range of aromatic compounds relevant to lignin valorization.</title>
        <authorList>
            <person name="Hatmaker E.A."/>
            <person name="Presle G."/>
            <person name="Cannon O."/>
            <person name="Guss A.M."/>
            <person name="Elkins J.G."/>
        </authorList>
    </citation>
    <scope>NUCLEOTIDE SEQUENCE</scope>
    <source>
        <strain evidence="1">583</strain>
    </source>
</reference>
<dbReference type="RefSeq" id="WP_183459583.1">
    <property type="nucleotide sequence ID" value="NZ_CP050296.1"/>
</dbReference>
<dbReference type="AlphaFoldDB" id="A0A7G6T1C7"/>
<sequence length="146" mass="15995">MNIENASTNDDADHSAAICGVSYSAFLNTLHLCLKPKTYFEIGTLSGATLRLANGASIAVDPQFQIDADIMGEKPSCMLFQQSSDDFFATHNASQLFGAPIDLAFLDGMHLFRIPAPRFYEHRKALPQEFDHPSTRLPSPGVLYDG</sequence>
<accession>A0A7G6T1C7</accession>
<dbReference type="InterPro" id="IPR029063">
    <property type="entry name" value="SAM-dependent_MTases_sf"/>
</dbReference>
<protein>
    <recommendedName>
        <fullName evidence="3">Class I SAM-dependent methyltransferase</fullName>
    </recommendedName>
</protein>
<proteinExistence type="predicted"/>
<dbReference type="EMBL" id="CP050296">
    <property type="protein sequence ID" value="QND60559.1"/>
    <property type="molecule type" value="Genomic_DNA"/>
</dbReference>
<evidence type="ECO:0000313" key="1">
    <source>
        <dbReference type="EMBL" id="QND60559.1"/>
    </source>
</evidence>
<name>A0A7G6T1C7_9HYPH</name>
<organism evidence="1 2">
    <name type="scientific">Mesorhizobium huakuii</name>
    <dbReference type="NCBI Taxonomy" id="28104"/>
    <lineage>
        <taxon>Bacteria</taxon>
        <taxon>Pseudomonadati</taxon>
        <taxon>Pseudomonadota</taxon>
        <taxon>Alphaproteobacteria</taxon>
        <taxon>Hyphomicrobiales</taxon>
        <taxon>Phyllobacteriaceae</taxon>
        <taxon>Mesorhizobium</taxon>
    </lineage>
</organism>
<gene>
    <name evidence="1" type="ORF">HB778_31475</name>
</gene>
<evidence type="ECO:0008006" key="3">
    <source>
        <dbReference type="Google" id="ProtNLM"/>
    </source>
</evidence>
<evidence type="ECO:0000313" key="2">
    <source>
        <dbReference type="Proteomes" id="UP000515465"/>
    </source>
</evidence>